<feature type="transmembrane region" description="Helical" evidence="1">
    <location>
        <begin position="12"/>
        <end position="36"/>
    </location>
</feature>
<evidence type="ECO:0000313" key="3">
    <source>
        <dbReference type="Proteomes" id="UP000525987"/>
    </source>
</evidence>
<dbReference type="EMBL" id="JACHXM010000018">
    <property type="protein sequence ID" value="MBB3142187.1"/>
    <property type="molecule type" value="Genomic_DNA"/>
</dbReference>
<keyword evidence="1" id="KW-1133">Transmembrane helix</keyword>
<sequence length="206" mass="22650">MSTPDRCRWDGWVTFVWLIAILACIAAVFLINQLGTMRVPERDVLGNISWTTGPNIPVWAAAIGQAGAGVLFAVLFSMVNSIYKNSCDQLAATSLGSAESADTNDDEEELAKAKYVDQGEELEDTAEYSAPTLMVDSVRKGSPFYGQVVAGYALMAVNGQEVESEDDISSNMVDGLNEFTFRNRNWKQIKRYVEMSPGSLGINFYY</sequence>
<organism evidence="2 3">
    <name type="scientific">Halomonas organivorans</name>
    <dbReference type="NCBI Taxonomy" id="257772"/>
    <lineage>
        <taxon>Bacteria</taxon>
        <taxon>Pseudomonadati</taxon>
        <taxon>Pseudomonadota</taxon>
        <taxon>Gammaproteobacteria</taxon>
        <taxon>Oceanospirillales</taxon>
        <taxon>Halomonadaceae</taxon>
        <taxon>Halomonas</taxon>
    </lineage>
</organism>
<name>A0A7W5G6S9_9GAMM</name>
<dbReference type="Proteomes" id="UP000525987">
    <property type="component" value="Unassembled WGS sequence"/>
</dbReference>
<dbReference type="RefSeq" id="WP_183388544.1">
    <property type="nucleotide sequence ID" value="NZ_JACHXM010000018.1"/>
</dbReference>
<keyword evidence="1" id="KW-0812">Transmembrane</keyword>
<proteinExistence type="predicted"/>
<protein>
    <submittedName>
        <fullName evidence="2">PDZ domain-containing secreted protein</fullName>
    </submittedName>
</protein>
<dbReference type="AlphaFoldDB" id="A0A7W5G6S9"/>
<keyword evidence="1" id="KW-0472">Membrane</keyword>
<dbReference type="PROSITE" id="PS51257">
    <property type="entry name" value="PROKAR_LIPOPROTEIN"/>
    <property type="match status" value="1"/>
</dbReference>
<gene>
    <name evidence="2" type="ORF">FHR96_003074</name>
</gene>
<evidence type="ECO:0000313" key="2">
    <source>
        <dbReference type="EMBL" id="MBB3142187.1"/>
    </source>
</evidence>
<reference evidence="2 3" key="1">
    <citation type="submission" date="2020-08" db="EMBL/GenBank/DDBJ databases">
        <title>Genomic Encyclopedia of Type Strains, Phase III (KMG-III): the genomes of soil and plant-associated and newly described type strains.</title>
        <authorList>
            <person name="Whitman W."/>
        </authorList>
    </citation>
    <scope>NUCLEOTIDE SEQUENCE [LARGE SCALE GENOMIC DNA]</scope>
    <source>
        <strain evidence="2 3">CECT 5995</strain>
    </source>
</reference>
<feature type="transmembrane region" description="Helical" evidence="1">
    <location>
        <begin position="56"/>
        <end position="76"/>
    </location>
</feature>
<comment type="caution">
    <text evidence="2">The sequence shown here is derived from an EMBL/GenBank/DDBJ whole genome shotgun (WGS) entry which is preliminary data.</text>
</comment>
<evidence type="ECO:0000256" key="1">
    <source>
        <dbReference type="SAM" id="Phobius"/>
    </source>
</evidence>
<accession>A0A7W5G6S9</accession>
<keyword evidence="3" id="KW-1185">Reference proteome</keyword>